<dbReference type="SMART" id="SM00151">
    <property type="entry name" value="SWIB"/>
    <property type="match status" value="1"/>
</dbReference>
<keyword evidence="1" id="KW-0175">Coiled coil</keyword>
<proteinExistence type="predicted"/>
<feature type="coiled-coil region" evidence="1">
    <location>
        <begin position="33"/>
        <end position="67"/>
    </location>
</feature>
<evidence type="ECO:0000256" key="1">
    <source>
        <dbReference type="SAM" id="Coils"/>
    </source>
</evidence>
<dbReference type="InterPro" id="IPR003121">
    <property type="entry name" value="SWIB_MDM2_domain"/>
</dbReference>
<dbReference type="Gene3D" id="1.10.245.10">
    <property type="entry name" value="SWIB/MDM2 domain"/>
    <property type="match status" value="1"/>
</dbReference>
<evidence type="ECO:0000313" key="3">
    <source>
        <dbReference type="EMBL" id="QHT77768.1"/>
    </source>
</evidence>
<dbReference type="InterPro" id="IPR019835">
    <property type="entry name" value="SWIB_domain"/>
</dbReference>
<feature type="domain" description="DM2" evidence="2">
    <location>
        <begin position="83"/>
        <end position="166"/>
    </location>
</feature>
<accession>A0A6C0HAZ7</accession>
<reference evidence="3" key="1">
    <citation type="journal article" date="2020" name="Nature">
        <title>Giant virus diversity and host interactions through global metagenomics.</title>
        <authorList>
            <person name="Schulz F."/>
            <person name="Roux S."/>
            <person name="Paez-Espino D."/>
            <person name="Jungbluth S."/>
            <person name="Walsh D.A."/>
            <person name="Denef V.J."/>
            <person name="McMahon K.D."/>
            <person name="Konstantinidis K.T."/>
            <person name="Eloe-Fadrosh E.A."/>
            <person name="Kyrpides N.C."/>
            <person name="Woyke T."/>
        </authorList>
    </citation>
    <scope>NUCLEOTIDE SEQUENCE</scope>
    <source>
        <strain evidence="3">GVMAG-M-3300023179-90</strain>
    </source>
</reference>
<evidence type="ECO:0000259" key="2">
    <source>
        <dbReference type="PROSITE" id="PS51925"/>
    </source>
</evidence>
<dbReference type="PROSITE" id="PS51925">
    <property type="entry name" value="SWIB_MDM2"/>
    <property type="match status" value="1"/>
</dbReference>
<sequence length="166" mass="19349">MENIIRIDDNVGEIEVNNADILPANLTKIIAKFDIIRNKISEQKNSLDEVNKEIKTFEKLINNFVKNYVKKETKPKKPRKKSGFALPVTLSDDLCDFMDCEKGTKRARTQITKYLNLYIDENNLKNPENKRIIVPDAKLRKLLGDEIEGVELTYFTIQKYMNKHFV</sequence>
<dbReference type="InterPro" id="IPR036885">
    <property type="entry name" value="SWIB_MDM2_dom_sf"/>
</dbReference>
<dbReference type="CDD" id="cd10567">
    <property type="entry name" value="SWIB-MDM2_like"/>
    <property type="match status" value="1"/>
</dbReference>
<organism evidence="3">
    <name type="scientific">viral metagenome</name>
    <dbReference type="NCBI Taxonomy" id="1070528"/>
    <lineage>
        <taxon>unclassified sequences</taxon>
        <taxon>metagenomes</taxon>
        <taxon>organismal metagenomes</taxon>
    </lineage>
</organism>
<dbReference type="SUPFAM" id="SSF47592">
    <property type="entry name" value="SWIB/MDM2 domain"/>
    <property type="match status" value="1"/>
</dbReference>
<dbReference type="PANTHER" id="PTHR13844">
    <property type="entry name" value="SWI/SNF-RELATED MATRIX-ASSOCIATED ACTIN-DEPENDENT REGULATOR OF CHROMATIN SUBFAMILY D"/>
    <property type="match status" value="1"/>
</dbReference>
<protein>
    <recommendedName>
        <fullName evidence="2">DM2 domain-containing protein</fullName>
    </recommendedName>
</protein>
<dbReference type="AlphaFoldDB" id="A0A6C0HAZ7"/>
<dbReference type="Pfam" id="PF02201">
    <property type="entry name" value="SWIB"/>
    <property type="match status" value="1"/>
</dbReference>
<name>A0A6C0HAZ7_9ZZZZ</name>
<dbReference type="EMBL" id="MN739921">
    <property type="protein sequence ID" value="QHT77768.1"/>
    <property type="molecule type" value="Genomic_DNA"/>
</dbReference>